<dbReference type="InterPro" id="IPR012337">
    <property type="entry name" value="RNaseH-like_sf"/>
</dbReference>
<feature type="region of interest" description="Disordered" evidence="1">
    <location>
        <begin position="369"/>
        <end position="409"/>
    </location>
</feature>
<name>A0A7R9I967_9NEOP</name>
<dbReference type="AlphaFoldDB" id="A0A7R9I967"/>
<sequence>METFLEHVHAPHPCSRLCFPRPVSSASGMGPGFFTPPSWGAKLKDKRKSFLPYTVTELVIQEFSISRLENLCCVMDTKKSPIADPQVKDRVEKKASSTSQTLEKIHSEKCSARFPNLLQIFTFGSVLPVSTASCERGFSCHNRLKTTYRNSLKTETLDDLLRISTEIDFPIKSEDVFKQEAKQQEENETLPLTFLPIKEEFEKKEARKKIDESNSNYNVSRCNESQLKRCWEKLKSQVWKQKRLERRHSKKIGRGELFTTSPADDELTAQGLSIQSWNVETDTLWDSNYRHQQNSAAVCALKRPENSSFTSTASSPHIPIPFQTLQSSISNQILPSSTYTSLISISSIPCSSISKEDFLLLPYSSLPSAPSQPQSQSSPRVPESMQHSCCENPTVAPTLQTSPPHTSSTLKVLKRPAKSCGDNLFEVEAILSSKKYNEELKQMWEAHKKKLENENLMHAAHVKLKERLLEHEQQLHLIRLEREKVIQERKNLATEQAKLEKRSAQIDVEMKEWNQTNQKLIFSRINICFHKKSVGIKRLNPVIMK</sequence>
<protein>
    <recommendedName>
        <fullName evidence="2">HAT C-terminal dimerisation domain-containing protein</fullName>
    </recommendedName>
</protein>
<gene>
    <name evidence="3" type="ORF">TTEB3V08_LOCUS612</name>
</gene>
<dbReference type="InterPro" id="IPR008906">
    <property type="entry name" value="HATC_C_dom"/>
</dbReference>
<dbReference type="SUPFAM" id="SSF53098">
    <property type="entry name" value="Ribonuclease H-like"/>
    <property type="match status" value="1"/>
</dbReference>
<feature type="compositionally biased region" description="Low complexity" evidence="1">
    <location>
        <begin position="369"/>
        <end position="379"/>
    </location>
</feature>
<organism evidence="3">
    <name type="scientific">Timema tahoe</name>
    <dbReference type="NCBI Taxonomy" id="61484"/>
    <lineage>
        <taxon>Eukaryota</taxon>
        <taxon>Metazoa</taxon>
        <taxon>Ecdysozoa</taxon>
        <taxon>Arthropoda</taxon>
        <taxon>Hexapoda</taxon>
        <taxon>Insecta</taxon>
        <taxon>Pterygota</taxon>
        <taxon>Neoptera</taxon>
        <taxon>Polyneoptera</taxon>
        <taxon>Phasmatodea</taxon>
        <taxon>Timematodea</taxon>
        <taxon>Timematoidea</taxon>
        <taxon>Timematidae</taxon>
        <taxon>Timema</taxon>
    </lineage>
</organism>
<dbReference type="PANTHER" id="PTHR46880:SF5">
    <property type="entry name" value="DUF4371 DOMAIN-CONTAINING PROTEIN"/>
    <property type="match status" value="1"/>
</dbReference>
<evidence type="ECO:0000259" key="2">
    <source>
        <dbReference type="Pfam" id="PF05699"/>
    </source>
</evidence>
<evidence type="ECO:0000256" key="1">
    <source>
        <dbReference type="SAM" id="MobiDB-lite"/>
    </source>
</evidence>
<dbReference type="PANTHER" id="PTHR46880">
    <property type="entry name" value="RAS-ASSOCIATING DOMAIN-CONTAINING PROTEIN"/>
    <property type="match status" value="1"/>
</dbReference>
<feature type="compositionally biased region" description="Polar residues" evidence="1">
    <location>
        <begin position="385"/>
        <end position="409"/>
    </location>
</feature>
<reference evidence="3" key="1">
    <citation type="submission" date="2020-11" db="EMBL/GenBank/DDBJ databases">
        <authorList>
            <person name="Tran Van P."/>
        </authorList>
    </citation>
    <scope>NUCLEOTIDE SEQUENCE</scope>
</reference>
<evidence type="ECO:0000313" key="3">
    <source>
        <dbReference type="EMBL" id="CAD7452433.1"/>
    </source>
</evidence>
<dbReference type="EMBL" id="OE000103">
    <property type="protein sequence ID" value="CAD7452433.1"/>
    <property type="molecule type" value="Genomic_DNA"/>
</dbReference>
<dbReference type="Pfam" id="PF05699">
    <property type="entry name" value="Dimer_Tnp_hAT"/>
    <property type="match status" value="1"/>
</dbReference>
<proteinExistence type="predicted"/>
<dbReference type="GO" id="GO:0046983">
    <property type="term" value="F:protein dimerization activity"/>
    <property type="evidence" value="ECO:0007669"/>
    <property type="project" value="InterPro"/>
</dbReference>
<accession>A0A7R9I967</accession>
<feature type="domain" description="HAT C-terminal dimerisation" evidence="2">
    <location>
        <begin position="111"/>
        <end position="163"/>
    </location>
</feature>